<keyword evidence="4" id="KW-1185">Reference proteome</keyword>
<evidence type="ECO:0000259" key="2">
    <source>
        <dbReference type="Pfam" id="PF07859"/>
    </source>
</evidence>
<dbReference type="Proteomes" id="UP001220395">
    <property type="component" value="Chromosome"/>
</dbReference>
<dbReference type="EMBL" id="CP117411">
    <property type="protein sequence ID" value="WCT74728.1"/>
    <property type="molecule type" value="Genomic_DNA"/>
</dbReference>
<name>A0ABY7TNT6_9SPHN</name>
<organism evidence="3 4">
    <name type="scientific">Sphingomonas naphthae</name>
    <dbReference type="NCBI Taxonomy" id="1813468"/>
    <lineage>
        <taxon>Bacteria</taxon>
        <taxon>Pseudomonadati</taxon>
        <taxon>Pseudomonadota</taxon>
        <taxon>Alphaproteobacteria</taxon>
        <taxon>Sphingomonadales</taxon>
        <taxon>Sphingomonadaceae</taxon>
        <taxon>Sphingomonas</taxon>
    </lineage>
</organism>
<dbReference type="InterPro" id="IPR013094">
    <property type="entry name" value="AB_hydrolase_3"/>
</dbReference>
<dbReference type="PANTHER" id="PTHR48081:SF8">
    <property type="entry name" value="ALPHA_BETA HYDROLASE FOLD-3 DOMAIN-CONTAINING PROTEIN-RELATED"/>
    <property type="match status" value="1"/>
</dbReference>
<proteinExistence type="predicted"/>
<dbReference type="InterPro" id="IPR029058">
    <property type="entry name" value="AB_hydrolase_fold"/>
</dbReference>
<evidence type="ECO:0000313" key="4">
    <source>
        <dbReference type="Proteomes" id="UP001220395"/>
    </source>
</evidence>
<protein>
    <submittedName>
        <fullName evidence="3">Alpha/beta hydrolase</fullName>
    </submittedName>
</protein>
<dbReference type="RefSeq" id="WP_273690033.1">
    <property type="nucleotide sequence ID" value="NZ_CP117411.1"/>
</dbReference>
<evidence type="ECO:0000256" key="1">
    <source>
        <dbReference type="ARBA" id="ARBA00022801"/>
    </source>
</evidence>
<dbReference type="Pfam" id="PF07859">
    <property type="entry name" value="Abhydrolase_3"/>
    <property type="match status" value="1"/>
</dbReference>
<keyword evidence="1 3" id="KW-0378">Hydrolase</keyword>
<dbReference type="PANTHER" id="PTHR48081">
    <property type="entry name" value="AB HYDROLASE SUPERFAMILY PROTEIN C4A8.06C"/>
    <property type="match status" value="1"/>
</dbReference>
<sequence length="332" mass="34957">MPDESPAPFIREDVAKFLAFLKMMNTPGSHELGAIEGRKAMRANASLADRPVGELAVLRDISIPRAGGPAIPARLFDRRDNRLPGPAVMFTHGGGWVVGDLDTHASLCAEIARTLDLPVIAIDYRLAPENPWPAAPDDCEAAARWIATSPADLGLAITGLVLMGDSAGGTLAVTTAMALRDAPAAMPVLVQAPLYPAIDHGPDYASYATFADGYFLSDAGMRWFQQCYQPDLTHWRGAPIRGDQTGMPPTLVLTASLDPLRDQGRAYAAATIAAGVPTVYREARGTIHAHLSLRNALPSAVGDLGGLLATLKPMIVEAEAARVLAAASGEPA</sequence>
<evidence type="ECO:0000313" key="3">
    <source>
        <dbReference type="EMBL" id="WCT74728.1"/>
    </source>
</evidence>
<accession>A0ABY7TNT6</accession>
<reference evidence="3 4" key="1">
    <citation type="submission" date="2023-02" db="EMBL/GenBank/DDBJ databases">
        <title>Genome sequence of Sphingomonas naphthae.</title>
        <authorList>
            <person name="Kim S."/>
            <person name="Heo J."/>
            <person name="Kwon S.-W."/>
        </authorList>
    </citation>
    <scope>NUCLEOTIDE SEQUENCE [LARGE SCALE GENOMIC DNA]</scope>
    <source>
        <strain evidence="3 4">KACC 18716</strain>
    </source>
</reference>
<feature type="domain" description="Alpha/beta hydrolase fold-3" evidence="2">
    <location>
        <begin position="88"/>
        <end position="290"/>
    </location>
</feature>
<dbReference type="Gene3D" id="3.40.50.1820">
    <property type="entry name" value="alpha/beta hydrolase"/>
    <property type="match status" value="1"/>
</dbReference>
<dbReference type="GO" id="GO:0016787">
    <property type="term" value="F:hydrolase activity"/>
    <property type="evidence" value="ECO:0007669"/>
    <property type="project" value="UniProtKB-KW"/>
</dbReference>
<gene>
    <name evidence="3" type="ORF">PQ455_05740</name>
</gene>
<dbReference type="InterPro" id="IPR050300">
    <property type="entry name" value="GDXG_lipolytic_enzyme"/>
</dbReference>
<dbReference type="SUPFAM" id="SSF53474">
    <property type="entry name" value="alpha/beta-Hydrolases"/>
    <property type="match status" value="1"/>
</dbReference>